<protein>
    <submittedName>
        <fullName evidence="2">Membrane protein</fullName>
    </submittedName>
</protein>
<feature type="transmembrane region" description="Helical" evidence="1">
    <location>
        <begin position="55"/>
        <end position="73"/>
    </location>
</feature>
<feature type="transmembrane region" description="Helical" evidence="1">
    <location>
        <begin position="93"/>
        <end position="120"/>
    </location>
</feature>
<dbReference type="PANTHER" id="PTHR40394">
    <property type="entry name" value="LIPOPROTEIN-RELATED"/>
    <property type="match status" value="1"/>
</dbReference>
<dbReference type="InterPro" id="IPR021776">
    <property type="entry name" value="ActD"/>
</dbReference>
<sequence length="175" mass="18363">MRGWLLGEFRSPERLLEAARGLRARGFTRLDAFTPFPVEGMDEALALPPSRLPRLALVAGVGGAAGAYLVQWFTQAVDWPLDVGGRPLHAGPVFIPIAFETAVLSAASAIFLGVLIGCGLPRVTHPFLGLEPFRSASIDGFWVSVAVDDDAGGAAADAALRELGAVKVSRVEEGG</sequence>
<gene>
    <name evidence="2" type="ORF">MYMAC_004237</name>
</gene>
<reference evidence="2 3" key="1">
    <citation type="submission" date="2017-06" db="EMBL/GenBank/DDBJ databases">
        <title>Sequencing and comparative analysis of myxobacterial genomes.</title>
        <authorList>
            <person name="Rupp O."/>
            <person name="Goesmann A."/>
            <person name="Sogaard-Andersen L."/>
        </authorList>
    </citation>
    <scope>NUCLEOTIDE SEQUENCE [LARGE SCALE GENOMIC DNA]</scope>
    <source>
        <strain evidence="2 3">DSM 14697</strain>
    </source>
</reference>
<dbReference type="AlphaFoldDB" id="A0A250JYA1"/>
<dbReference type="EMBL" id="CP022203">
    <property type="protein sequence ID" value="ATB48610.1"/>
    <property type="molecule type" value="Genomic_DNA"/>
</dbReference>
<evidence type="ECO:0000256" key="1">
    <source>
        <dbReference type="SAM" id="Phobius"/>
    </source>
</evidence>
<keyword evidence="1" id="KW-1133">Transmembrane helix</keyword>
<dbReference type="KEGG" id="mmas:MYMAC_004237"/>
<organism evidence="2 3">
    <name type="scientific">Corallococcus macrosporus DSM 14697</name>
    <dbReference type="NCBI Taxonomy" id="1189310"/>
    <lineage>
        <taxon>Bacteria</taxon>
        <taxon>Pseudomonadati</taxon>
        <taxon>Myxococcota</taxon>
        <taxon>Myxococcia</taxon>
        <taxon>Myxococcales</taxon>
        <taxon>Cystobacterineae</taxon>
        <taxon>Myxococcaceae</taxon>
        <taxon>Corallococcus</taxon>
    </lineage>
</organism>
<accession>A0A250JYA1</accession>
<dbReference type="PANTHER" id="PTHR40394:SF2">
    <property type="entry name" value="QUINOL:CYTOCHROME C OXIDOREDUCTASE MEMBRANE PROTEIN"/>
    <property type="match status" value="1"/>
</dbReference>
<keyword evidence="3" id="KW-1185">Reference proteome</keyword>
<evidence type="ECO:0000313" key="3">
    <source>
        <dbReference type="Proteomes" id="UP000217343"/>
    </source>
</evidence>
<dbReference type="OrthoDB" id="9792475at2"/>
<keyword evidence="1" id="KW-0472">Membrane</keyword>
<dbReference type="Proteomes" id="UP000217343">
    <property type="component" value="Chromosome"/>
</dbReference>
<keyword evidence="1" id="KW-0812">Transmembrane</keyword>
<dbReference type="Pfam" id="PF11821">
    <property type="entry name" value="ActD"/>
    <property type="match status" value="1"/>
</dbReference>
<evidence type="ECO:0000313" key="2">
    <source>
        <dbReference type="EMBL" id="ATB48610.1"/>
    </source>
</evidence>
<dbReference type="RefSeq" id="WP_095959433.1">
    <property type="nucleotide sequence ID" value="NZ_CP022203.1"/>
</dbReference>
<proteinExistence type="predicted"/>
<name>A0A250JYA1_9BACT</name>